<dbReference type="InterPro" id="IPR052595">
    <property type="entry name" value="LRRC69/RLP"/>
</dbReference>
<dbReference type="AlphaFoldDB" id="A0A2P5WF13"/>
<evidence type="ECO:0000256" key="2">
    <source>
        <dbReference type="ARBA" id="ARBA00022737"/>
    </source>
</evidence>
<dbReference type="SUPFAM" id="SSF52058">
    <property type="entry name" value="L domain-like"/>
    <property type="match status" value="1"/>
</dbReference>
<dbReference type="InterPro" id="IPR025875">
    <property type="entry name" value="Leu-rich_rpt_4"/>
</dbReference>
<dbReference type="InterPro" id="IPR003591">
    <property type="entry name" value="Leu-rich_rpt_typical-subtyp"/>
</dbReference>
<name>A0A2P5WF13_GOSBA</name>
<organism evidence="3 4">
    <name type="scientific">Gossypium barbadense</name>
    <name type="common">Sea Island cotton</name>
    <name type="synonym">Hibiscus barbadensis</name>
    <dbReference type="NCBI Taxonomy" id="3634"/>
    <lineage>
        <taxon>Eukaryota</taxon>
        <taxon>Viridiplantae</taxon>
        <taxon>Streptophyta</taxon>
        <taxon>Embryophyta</taxon>
        <taxon>Tracheophyta</taxon>
        <taxon>Spermatophyta</taxon>
        <taxon>Magnoliopsida</taxon>
        <taxon>eudicotyledons</taxon>
        <taxon>Gunneridae</taxon>
        <taxon>Pentapetalae</taxon>
        <taxon>rosids</taxon>
        <taxon>malvids</taxon>
        <taxon>Malvales</taxon>
        <taxon>Malvaceae</taxon>
        <taxon>Malvoideae</taxon>
        <taxon>Gossypium</taxon>
    </lineage>
</organism>
<proteinExistence type="predicted"/>
<dbReference type="PRINTS" id="PR00019">
    <property type="entry name" value="LEURICHRPT"/>
</dbReference>
<dbReference type="SMART" id="SM00365">
    <property type="entry name" value="LRR_SD22"/>
    <property type="match status" value="4"/>
</dbReference>
<dbReference type="InterPro" id="IPR001611">
    <property type="entry name" value="Leu-rich_rpt"/>
</dbReference>
<dbReference type="EMBL" id="KZ667864">
    <property type="protein sequence ID" value="PPR89679.1"/>
    <property type="molecule type" value="Genomic_DNA"/>
</dbReference>
<dbReference type="SMART" id="SM00369">
    <property type="entry name" value="LRR_TYP"/>
    <property type="match status" value="3"/>
</dbReference>
<evidence type="ECO:0000313" key="4">
    <source>
        <dbReference type="Proteomes" id="UP000239757"/>
    </source>
</evidence>
<dbReference type="Proteomes" id="UP000239757">
    <property type="component" value="Unassembled WGS sequence"/>
</dbReference>
<gene>
    <name evidence="3" type="ORF">GOBAR_AA31018</name>
</gene>
<evidence type="ECO:0000256" key="1">
    <source>
        <dbReference type="ARBA" id="ARBA00022614"/>
    </source>
</evidence>
<keyword evidence="2" id="KW-0677">Repeat</keyword>
<dbReference type="PANTHER" id="PTHR48057">
    <property type="entry name" value="LEUCINE-RICH REPEAT SERINE/THREONINE-PROTEIN KINASE 1"/>
    <property type="match status" value="1"/>
</dbReference>
<keyword evidence="1" id="KW-0433">Leucine-rich repeat</keyword>
<dbReference type="PROSITE" id="PS51450">
    <property type="entry name" value="LRR"/>
    <property type="match status" value="1"/>
</dbReference>
<dbReference type="InterPro" id="IPR032675">
    <property type="entry name" value="LRR_dom_sf"/>
</dbReference>
<evidence type="ECO:0000313" key="3">
    <source>
        <dbReference type="EMBL" id="PPR89679.1"/>
    </source>
</evidence>
<dbReference type="OrthoDB" id="1002441at2759"/>
<dbReference type="Pfam" id="PF12799">
    <property type="entry name" value="LRR_4"/>
    <property type="match status" value="1"/>
</dbReference>
<reference evidence="3 4" key="1">
    <citation type="submission" date="2015-01" db="EMBL/GenBank/DDBJ databases">
        <title>Genome of allotetraploid Gossypium barbadense reveals genomic plasticity and fiber elongation in cotton evolution.</title>
        <authorList>
            <person name="Chen X."/>
            <person name="Liu X."/>
            <person name="Zhao B."/>
            <person name="Zheng H."/>
            <person name="Hu Y."/>
            <person name="Lu G."/>
            <person name="Yang C."/>
            <person name="Chen J."/>
            <person name="Shan C."/>
            <person name="Zhang L."/>
            <person name="Zhou Y."/>
            <person name="Wang L."/>
            <person name="Guo W."/>
            <person name="Bai Y."/>
            <person name="Ruan J."/>
            <person name="Shangguan X."/>
            <person name="Mao Y."/>
            <person name="Jiang J."/>
            <person name="Zhu Y."/>
            <person name="Lei J."/>
            <person name="Kang H."/>
            <person name="Chen S."/>
            <person name="He X."/>
            <person name="Wang R."/>
            <person name="Wang Y."/>
            <person name="Chen J."/>
            <person name="Wang L."/>
            <person name="Yu S."/>
            <person name="Wang B."/>
            <person name="Wei J."/>
            <person name="Song S."/>
            <person name="Lu X."/>
            <person name="Gao Z."/>
            <person name="Gu W."/>
            <person name="Deng X."/>
            <person name="Ma D."/>
            <person name="Wang S."/>
            <person name="Liang W."/>
            <person name="Fang L."/>
            <person name="Cai C."/>
            <person name="Zhu X."/>
            <person name="Zhou B."/>
            <person name="Zhang Y."/>
            <person name="Chen Z."/>
            <person name="Xu S."/>
            <person name="Zhu R."/>
            <person name="Wang S."/>
            <person name="Zhang T."/>
            <person name="Zhao G."/>
        </authorList>
    </citation>
    <scope>NUCLEOTIDE SEQUENCE [LARGE SCALE GENOMIC DNA]</scope>
    <source>
        <strain evidence="4">cv. Xinhai21</strain>
        <tissue evidence="3">Leaf</tissue>
    </source>
</reference>
<evidence type="ECO:0008006" key="5">
    <source>
        <dbReference type="Google" id="ProtNLM"/>
    </source>
</evidence>
<dbReference type="Gene3D" id="3.80.10.10">
    <property type="entry name" value="Ribonuclease Inhibitor"/>
    <property type="match status" value="2"/>
</dbReference>
<protein>
    <recommendedName>
        <fullName evidence="5">Leucine-rich repeat-containing N-terminal plant-type domain-containing protein</fullName>
    </recommendedName>
</protein>
<accession>A0A2P5WF13</accession>
<dbReference type="Pfam" id="PF00560">
    <property type="entry name" value="LRR_1"/>
    <property type="match status" value="1"/>
</dbReference>
<sequence>MILLATIDETPLRLTSLEELYLSSNLFRNNTISFLEGLPNLKSLDMYNNTLQGSLDIKGLSNLTNLKKLDLSDNQIESFQSFKDGDRKLKLIHLEEVYLDRNLFNSSVFAFLNKLSNLKYLSISGNQLKGSIDMKEIKGLRNLEIVYLDHVFTDGSIPLQNLVEAFSSVKSFYLQESYLNMTRTTQELNVSSNGEELYFDFSSLNTNILQGIGVFSSLKTLSSCGLIGSLPNEGWCDLWNLEVLDETIFKFHCHSHHLQTFQTSKFF</sequence>